<dbReference type="GO" id="GO:0003677">
    <property type="term" value="F:DNA binding"/>
    <property type="evidence" value="ECO:0007669"/>
    <property type="project" value="UniProtKB-KW"/>
</dbReference>
<dbReference type="EMBL" id="JAGZSV010000002">
    <property type="protein sequence ID" value="MBS6939937.1"/>
    <property type="molecule type" value="Genomic_DNA"/>
</dbReference>
<dbReference type="InterPro" id="IPR005119">
    <property type="entry name" value="LysR_subst-bd"/>
</dbReference>
<dbReference type="Pfam" id="PF00126">
    <property type="entry name" value="HTH_1"/>
    <property type="match status" value="1"/>
</dbReference>
<evidence type="ECO:0000256" key="4">
    <source>
        <dbReference type="ARBA" id="ARBA00023163"/>
    </source>
</evidence>
<dbReference type="Gene3D" id="3.40.190.290">
    <property type="match status" value="1"/>
</dbReference>
<organism evidence="6 7">
    <name type="scientific">Slackia piriformis</name>
    <dbReference type="NCBI Taxonomy" id="626934"/>
    <lineage>
        <taxon>Bacteria</taxon>
        <taxon>Bacillati</taxon>
        <taxon>Actinomycetota</taxon>
        <taxon>Coriobacteriia</taxon>
        <taxon>Eggerthellales</taxon>
        <taxon>Eggerthellaceae</taxon>
        <taxon>Slackia</taxon>
    </lineage>
</organism>
<evidence type="ECO:0000256" key="3">
    <source>
        <dbReference type="ARBA" id="ARBA00023125"/>
    </source>
</evidence>
<dbReference type="Proteomes" id="UP000727506">
    <property type="component" value="Unassembled WGS sequence"/>
</dbReference>
<evidence type="ECO:0000256" key="2">
    <source>
        <dbReference type="ARBA" id="ARBA00023015"/>
    </source>
</evidence>
<keyword evidence="3" id="KW-0238">DNA-binding</keyword>
<dbReference type="GO" id="GO:0003700">
    <property type="term" value="F:DNA-binding transcription factor activity"/>
    <property type="evidence" value="ECO:0007669"/>
    <property type="project" value="InterPro"/>
</dbReference>
<gene>
    <name evidence="6" type="ORF">KH142_00330</name>
</gene>
<dbReference type="InterPro" id="IPR036390">
    <property type="entry name" value="WH_DNA-bd_sf"/>
</dbReference>
<dbReference type="InterPro" id="IPR036388">
    <property type="entry name" value="WH-like_DNA-bd_sf"/>
</dbReference>
<dbReference type="InterPro" id="IPR000847">
    <property type="entry name" value="LysR_HTH_N"/>
</dbReference>
<reference evidence="6" key="1">
    <citation type="submission" date="2021-02" db="EMBL/GenBank/DDBJ databases">
        <title>Infant gut strain persistence is associated with maternal origin, phylogeny, and functional potential including surface adhesion and iron acquisition.</title>
        <authorList>
            <person name="Lou Y.C."/>
        </authorList>
    </citation>
    <scope>NUCLEOTIDE SEQUENCE</scope>
    <source>
        <strain evidence="6">L2_039_000G1_dasL2_039_000G1_concoct_11</strain>
    </source>
</reference>
<protein>
    <submittedName>
        <fullName evidence="6">LysR family transcriptional regulator</fullName>
    </submittedName>
</protein>
<keyword evidence="2" id="KW-0805">Transcription regulation</keyword>
<feature type="domain" description="HTH lysR-type" evidence="5">
    <location>
        <begin position="1"/>
        <end position="58"/>
    </location>
</feature>
<name>A0A943URN8_9ACTN</name>
<dbReference type="CDD" id="cd05466">
    <property type="entry name" value="PBP2_LTTR_substrate"/>
    <property type="match status" value="1"/>
</dbReference>
<dbReference type="PANTHER" id="PTHR30346:SF28">
    <property type="entry name" value="HTH-TYPE TRANSCRIPTIONAL REGULATOR CYNR"/>
    <property type="match status" value="1"/>
</dbReference>
<dbReference type="SUPFAM" id="SSF53850">
    <property type="entry name" value="Periplasmic binding protein-like II"/>
    <property type="match status" value="1"/>
</dbReference>
<comment type="similarity">
    <text evidence="1">Belongs to the LysR transcriptional regulatory family.</text>
</comment>
<accession>A0A943URN8</accession>
<dbReference type="Pfam" id="PF03466">
    <property type="entry name" value="LysR_substrate"/>
    <property type="match status" value="1"/>
</dbReference>
<dbReference type="PANTHER" id="PTHR30346">
    <property type="entry name" value="TRANSCRIPTIONAL DUAL REGULATOR HCAR-RELATED"/>
    <property type="match status" value="1"/>
</dbReference>
<evidence type="ECO:0000313" key="6">
    <source>
        <dbReference type="EMBL" id="MBS6939937.1"/>
    </source>
</evidence>
<proteinExistence type="inferred from homology"/>
<dbReference type="PROSITE" id="PS50931">
    <property type="entry name" value="HTH_LYSR"/>
    <property type="match status" value="1"/>
</dbReference>
<dbReference type="GO" id="GO:0032993">
    <property type="term" value="C:protein-DNA complex"/>
    <property type="evidence" value="ECO:0007669"/>
    <property type="project" value="TreeGrafter"/>
</dbReference>
<evidence type="ECO:0000259" key="5">
    <source>
        <dbReference type="PROSITE" id="PS50931"/>
    </source>
</evidence>
<evidence type="ECO:0000313" key="7">
    <source>
        <dbReference type="Proteomes" id="UP000727506"/>
    </source>
</evidence>
<dbReference type="AlphaFoldDB" id="A0A943URN8"/>
<dbReference type="Gene3D" id="1.10.10.10">
    <property type="entry name" value="Winged helix-like DNA-binding domain superfamily/Winged helix DNA-binding domain"/>
    <property type="match status" value="1"/>
</dbReference>
<keyword evidence="4" id="KW-0804">Transcription</keyword>
<comment type="caution">
    <text evidence="6">The sequence shown here is derived from an EMBL/GenBank/DDBJ whole genome shotgun (WGS) entry which is preliminary data.</text>
</comment>
<sequence>MDIRQLEYAVEVAKRGSYTKAADALFVSRQGLSKAVKNLEGEIGRTLFEGAGGRLAMTSEGKAFIRAAAPIVSSFEELSERFLQQSEKQGRKTLSVAAAHGVTLSLPHDAIARFQRDNPDILLSFEEVTTEAALDMADEGEADVALVGSAPCYLQDFDTLLVVKTGIYLHVPEENPLAGKRILSLQSLDGQPFVTTGKRNHLHRFFIEQCAAAGVSPSIIFTTSDIALLVEQAERQRALYFGFPPTVKQSRKDGYVLKPVDIGRESWFGTYAVKKKDAPLSAAARAFWSYLAQDMG</sequence>
<dbReference type="SUPFAM" id="SSF46785">
    <property type="entry name" value="Winged helix' DNA-binding domain"/>
    <property type="match status" value="1"/>
</dbReference>
<evidence type="ECO:0000256" key="1">
    <source>
        <dbReference type="ARBA" id="ARBA00009437"/>
    </source>
</evidence>